<evidence type="ECO:0000313" key="3">
    <source>
        <dbReference type="Proteomes" id="UP001152607"/>
    </source>
</evidence>
<accession>A0A9W4UE46</accession>
<organism evidence="2 3">
    <name type="scientific">Periconia digitata</name>
    <dbReference type="NCBI Taxonomy" id="1303443"/>
    <lineage>
        <taxon>Eukaryota</taxon>
        <taxon>Fungi</taxon>
        <taxon>Dikarya</taxon>
        <taxon>Ascomycota</taxon>
        <taxon>Pezizomycotina</taxon>
        <taxon>Dothideomycetes</taxon>
        <taxon>Pleosporomycetidae</taxon>
        <taxon>Pleosporales</taxon>
        <taxon>Massarineae</taxon>
        <taxon>Periconiaceae</taxon>
        <taxon>Periconia</taxon>
    </lineage>
</organism>
<reference evidence="2" key="1">
    <citation type="submission" date="2023-01" db="EMBL/GenBank/DDBJ databases">
        <authorList>
            <person name="Van Ghelder C."/>
            <person name="Rancurel C."/>
        </authorList>
    </citation>
    <scope>NUCLEOTIDE SEQUENCE</scope>
    <source>
        <strain evidence="2">CNCM I-4278</strain>
    </source>
</reference>
<comment type="caution">
    <text evidence="2">The sequence shown here is derived from an EMBL/GenBank/DDBJ whole genome shotgun (WGS) entry which is preliminary data.</text>
</comment>
<evidence type="ECO:0008006" key="4">
    <source>
        <dbReference type="Google" id="ProtNLM"/>
    </source>
</evidence>
<gene>
    <name evidence="2" type="ORF">PDIGIT_LOCUS7301</name>
</gene>
<name>A0A9W4UE46_9PLEO</name>
<dbReference type="OrthoDB" id="3767426at2759"/>
<dbReference type="AlphaFoldDB" id="A0A9W4UE46"/>
<dbReference type="EMBL" id="CAOQHR010000004">
    <property type="protein sequence ID" value="CAI6334245.1"/>
    <property type="molecule type" value="Genomic_DNA"/>
</dbReference>
<proteinExistence type="predicted"/>
<dbReference type="SUPFAM" id="SSF54768">
    <property type="entry name" value="dsRNA-binding domain-like"/>
    <property type="match status" value="1"/>
</dbReference>
<evidence type="ECO:0000256" key="1">
    <source>
        <dbReference type="SAM" id="MobiDB-lite"/>
    </source>
</evidence>
<sequence length="288" mass="32607">MSAKKYQFPSFGRTRRHSKDAAAQMIGTTVGSESTSDIGVLDMDIELFQKDFDRWYAKVVFQYYLAMAIQIEHMEPRSISLKCIVEQVEASYQGYPSHNEGEDVNPSYPGSQLFKRIKAARSTKDEKTLRVFLDILNDKISQSCRKSRHEKVAELAANSNEGIQLTPEHTGRATTPSSILTNEQSAEDTSKEMGTPTPMDSFSFDRVEQKTNLPAPSNLPLHRYTIAIYEHATANGRETCFEEVQLPDDKWQCKFYYSGIDELGEAPSKQTAKHIACQKLCRRLRICG</sequence>
<dbReference type="CDD" id="cd00048">
    <property type="entry name" value="DSRM_SF"/>
    <property type="match status" value="1"/>
</dbReference>
<feature type="compositionally biased region" description="Polar residues" evidence="1">
    <location>
        <begin position="172"/>
        <end position="184"/>
    </location>
</feature>
<feature type="region of interest" description="Disordered" evidence="1">
    <location>
        <begin position="158"/>
        <end position="197"/>
    </location>
</feature>
<dbReference type="Proteomes" id="UP001152607">
    <property type="component" value="Unassembled WGS sequence"/>
</dbReference>
<keyword evidence="3" id="KW-1185">Reference proteome</keyword>
<protein>
    <recommendedName>
        <fullName evidence="4">DRBM domain-containing protein</fullName>
    </recommendedName>
</protein>
<evidence type="ECO:0000313" key="2">
    <source>
        <dbReference type="EMBL" id="CAI6334245.1"/>
    </source>
</evidence>